<name>A0A7R8CMC5_LEPSM</name>
<proteinExistence type="predicted"/>
<organism evidence="1 2">
    <name type="scientific">Lepeophtheirus salmonis</name>
    <name type="common">Salmon louse</name>
    <name type="synonym">Caligus salmonis</name>
    <dbReference type="NCBI Taxonomy" id="72036"/>
    <lineage>
        <taxon>Eukaryota</taxon>
        <taxon>Metazoa</taxon>
        <taxon>Ecdysozoa</taxon>
        <taxon>Arthropoda</taxon>
        <taxon>Crustacea</taxon>
        <taxon>Multicrustacea</taxon>
        <taxon>Hexanauplia</taxon>
        <taxon>Copepoda</taxon>
        <taxon>Siphonostomatoida</taxon>
        <taxon>Caligidae</taxon>
        <taxon>Lepeophtheirus</taxon>
    </lineage>
</organism>
<dbReference type="AlphaFoldDB" id="A0A7R8CMC5"/>
<evidence type="ECO:0000313" key="1">
    <source>
        <dbReference type="EMBL" id="CAF2864313.1"/>
    </source>
</evidence>
<keyword evidence="2" id="KW-1185">Reference proteome</keyword>
<accession>A0A7R8CMC5</accession>
<evidence type="ECO:0000313" key="2">
    <source>
        <dbReference type="Proteomes" id="UP000675881"/>
    </source>
</evidence>
<dbReference type="Proteomes" id="UP000675881">
    <property type="component" value="Chromosome 2"/>
</dbReference>
<protein>
    <submittedName>
        <fullName evidence="1">(salmon louse) hypothetical protein</fullName>
    </submittedName>
</protein>
<dbReference type="EMBL" id="HG994581">
    <property type="protein sequence ID" value="CAF2864313.1"/>
    <property type="molecule type" value="Genomic_DNA"/>
</dbReference>
<sequence>MMKNSKVTNPDIDKFSPSNVTPWLESFELTMKECGITKEHSKYEKMIENLDIDILSKLPDEVLWFTSNNSDCYRVLRGALIHVFESDGVFERMMSGEVPGETLKERNEWMESSLEKMNKPLEELKIAVILRSLPIYDRLRMTERKFNTSAELVEAMNEGIVEK</sequence>
<reference evidence="1" key="1">
    <citation type="submission" date="2021-02" db="EMBL/GenBank/DDBJ databases">
        <authorList>
            <person name="Bekaert M."/>
        </authorList>
    </citation>
    <scope>NUCLEOTIDE SEQUENCE</scope>
    <source>
        <strain evidence="1">IoA-00</strain>
    </source>
</reference>
<gene>
    <name evidence="1" type="ORF">LSAA_6165</name>
</gene>